<dbReference type="STRING" id="1505723.SAMN04487792_1336"/>
<keyword evidence="1" id="KW-0269">Exonuclease</keyword>
<dbReference type="InterPro" id="IPR011108">
    <property type="entry name" value="RMMBL"/>
</dbReference>
<feature type="domain" description="Metallo-beta-lactamase" evidence="3">
    <location>
        <begin position="19"/>
        <end position="216"/>
    </location>
</feature>
<dbReference type="AlphaFoldDB" id="A0A1I1T8R0"/>
<dbReference type="Pfam" id="PF12706">
    <property type="entry name" value="Lactamase_B_2"/>
    <property type="match status" value="1"/>
</dbReference>
<sequence>MTLKDKTTITFYNGLTTIGGPMIEVAYNKSHVLFDLGEVYRPELELPDESYSTLIKNQLIGDVPNFYDPLLTGQPIDYQRWEHAAAYMSHLHLDHSKALNFLAPEIPLYAGPLTARLLPVLNENGDFLLPAAGHKPNYTRPIIAAKYQVPIHIGEITLTIWPSDHDAYGATGLIITTPNQTLAYTGDIRLHGYHPDWVHQFLAAARGCDALIVEGTGVSWPEEKQVQPSAEFTGPRTEIELTDQIIQLERVNEKRQLTFNTYPTNVERLLRLLELSPRKVVLHAKRAHLLKESLQQDYLYYYLPGEQKIANLNPQLAVDYEKLLADNHEYLWQVVKNYGDLQVGGLYIHSNAEPLGDFDPAYEPFIQTLMDRKIEFKALRCSGHADEKELKQIISEVQPKALIPVHTLHPELEENPFGKRILPKRNQTITL</sequence>
<keyword evidence="1" id="KW-0540">Nuclease</keyword>
<dbReference type="RefSeq" id="WP_090093676.1">
    <property type="nucleotide sequence ID" value="NZ_CBCRVU010000002.1"/>
</dbReference>
<keyword evidence="2" id="KW-0694">RNA-binding</keyword>
<dbReference type="Pfam" id="PF07521">
    <property type="entry name" value="RMMBL"/>
    <property type="match status" value="1"/>
</dbReference>
<name>A0A1I1T8R0_9LACO</name>
<dbReference type="CDD" id="cd07732">
    <property type="entry name" value="metallo-hydrolase-like_MBL-fold"/>
    <property type="match status" value="1"/>
</dbReference>
<evidence type="ECO:0000256" key="2">
    <source>
        <dbReference type="ARBA" id="ARBA00022884"/>
    </source>
</evidence>
<dbReference type="SUPFAM" id="SSF56281">
    <property type="entry name" value="Metallo-hydrolase/oxidoreductase"/>
    <property type="match status" value="1"/>
</dbReference>
<reference evidence="5" key="1">
    <citation type="submission" date="2016-10" db="EMBL/GenBank/DDBJ databases">
        <authorList>
            <person name="Varghese N."/>
            <person name="Submissions S."/>
        </authorList>
    </citation>
    <scope>NUCLEOTIDE SEQUENCE [LARGE SCALE GENOMIC DNA]</scope>
    <source>
        <strain evidence="5">R-53102</strain>
    </source>
</reference>
<organism evidence="4 5">
    <name type="scientific">Lactobacillus bombicola</name>
    <dbReference type="NCBI Taxonomy" id="1505723"/>
    <lineage>
        <taxon>Bacteria</taxon>
        <taxon>Bacillati</taxon>
        <taxon>Bacillota</taxon>
        <taxon>Bacilli</taxon>
        <taxon>Lactobacillales</taxon>
        <taxon>Lactobacillaceae</taxon>
        <taxon>Lactobacillus</taxon>
    </lineage>
</organism>
<dbReference type="Gene3D" id="3.60.15.10">
    <property type="entry name" value="Ribonuclease Z/Hydroxyacylglutathione hydrolase-like"/>
    <property type="match status" value="1"/>
</dbReference>
<dbReference type="GO" id="GO:0003723">
    <property type="term" value="F:RNA binding"/>
    <property type="evidence" value="ECO:0007669"/>
    <property type="project" value="UniProtKB-KW"/>
</dbReference>
<dbReference type="SMART" id="SM00849">
    <property type="entry name" value="Lactamase_B"/>
    <property type="match status" value="1"/>
</dbReference>
<keyword evidence="1" id="KW-0378">Hydrolase</keyword>
<dbReference type="PANTHER" id="PTHR43694">
    <property type="entry name" value="RIBONUCLEASE J"/>
    <property type="match status" value="1"/>
</dbReference>
<protein>
    <submittedName>
        <fullName evidence="4">mRNA degradation ribonuclease J1/J2</fullName>
    </submittedName>
</protein>
<evidence type="ECO:0000313" key="5">
    <source>
        <dbReference type="Proteomes" id="UP000199599"/>
    </source>
</evidence>
<accession>A0A1I1T8R0</accession>
<dbReference type="InterPro" id="IPR036866">
    <property type="entry name" value="RibonucZ/Hydroxyglut_hydro"/>
</dbReference>
<dbReference type="PANTHER" id="PTHR43694:SF1">
    <property type="entry name" value="RIBONUCLEASE J"/>
    <property type="match status" value="1"/>
</dbReference>
<dbReference type="Proteomes" id="UP000199599">
    <property type="component" value="Unassembled WGS sequence"/>
</dbReference>
<gene>
    <name evidence="4" type="ORF">SAMN04487792_1336</name>
</gene>
<dbReference type="InterPro" id="IPR042173">
    <property type="entry name" value="RNase_J_2"/>
</dbReference>
<dbReference type="EMBL" id="FOMN01000008">
    <property type="protein sequence ID" value="SFD55011.1"/>
    <property type="molecule type" value="Genomic_DNA"/>
</dbReference>
<evidence type="ECO:0000313" key="4">
    <source>
        <dbReference type="EMBL" id="SFD55011.1"/>
    </source>
</evidence>
<dbReference type="Gene3D" id="3.40.50.10710">
    <property type="entry name" value="Metallo-hydrolase/oxidoreductase"/>
    <property type="match status" value="1"/>
</dbReference>
<evidence type="ECO:0000256" key="1">
    <source>
        <dbReference type="ARBA" id="ARBA00022839"/>
    </source>
</evidence>
<proteinExistence type="predicted"/>
<dbReference type="GO" id="GO:0004527">
    <property type="term" value="F:exonuclease activity"/>
    <property type="evidence" value="ECO:0007669"/>
    <property type="project" value="UniProtKB-KW"/>
</dbReference>
<evidence type="ECO:0000259" key="3">
    <source>
        <dbReference type="SMART" id="SM00849"/>
    </source>
</evidence>
<dbReference type="InterPro" id="IPR001279">
    <property type="entry name" value="Metallo-B-lactamas"/>
</dbReference>